<dbReference type="GO" id="GO:0005829">
    <property type="term" value="C:cytosol"/>
    <property type="evidence" value="ECO:0007669"/>
    <property type="project" value="TreeGrafter"/>
</dbReference>
<evidence type="ECO:0000313" key="1">
    <source>
        <dbReference type="EMBL" id="RKR97469.1"/>
    </source>
</evidence>
<dbReference type="GO" id="GO:0033969">
    <property type="term" value="F:gamma-glutamyl-gamma-aminobutyrate hydrolase activity"/>
    <property type="evidence" value="ECO:0007669"/>
    <property type="project" value="TreeGrafter"/>
</dbReference>
<dbReference type="InterPro" id="IPR029062">
    <property type="entry name" value="Class_I_gatase-like"/>
</dbReference>
<keyword evidence="1" id="KW-0315">Glutamine amidotransferase</keyword>
<comment type="caution">
    <text evidence="1">The sequence shown here is derived from an EMBL/GenBank/DDBJ whole genome shotgun (WGS) entry which is preliminary data.</text>
</comment>
<sequence length="254" mass="27157">MRPLVGITGRRLQSSVITHMDSRYAERDIDFFFTDYASKVAAAGGIPVLLPYEAGHEDTIDRVDALIITGGQDVHPAMWGGSVEAASVPAGSSRTSGFALDPDRDFYESTLLRAAINRSVPVLGICRGHQLLNVARGGTLIPDLPATTVEHYLTDAAPTDGRAEHVVSFIPGSLAHSLYGPTRVVNSWHHQAVDVAGEGLVVTGAASDAVAEAIELPGHPVIGVQWHPEWQVTPDPVFDWLVATALERQRVTSA</sequence>
<name>A0A495KAF7_WILMA</name>
<dbReference type="InterPro" id="IPR011697">
    <property type="entry name" value="Peptidase_C26"/>
</dbReference>
<dbReference type="OrthoDB" id="9813383at2"/>
<keyword evidence="1" id="KW-0808">Transferase</keyword>
<accession>A0A495KAF7</accession>
<reference evidence="1 2" key="1">
    <citation type="submission" date="2018-10" db="EMBL/GenBank/DDBJ databases">
        <title>Sequencing the genomes of 1000 actinobacteria strains.</title>
        <authorList>
            <person name="Klenk H.-P."/>
        </authorList>
    </citation>
    <scope>NUCLEOTIDE SEQUENCE [LARGE SCALE GENOMIC DNA]</scope>
    <source>
        <strain evidence="1 2">DSM 44343</strain>
    </source>
</reference>
<gene>
    <name evidence="1" type="ORF">DFJ75_4347</name>
</gene>
<organism evidence="1 2">
    <name type="scientific">Williamsia marianensis</name>
    <dbReference type="NCBI Taxonomy" id="85044"/>
    <lineage>
        <taxon>Bacteria</taxon>
        <taxon>Bacillati</taxon>
        <taxon>Actinomycetota</taxon>
        <taxon>Actinomycetes</taxon>
        <taxon>Mycobacteriales</taxon>
        <taxon>Nocardiaceae</taxon>
        <taxon>Williamsia</taxon>
    </lineage>
</organism>
<dbReference type="GO" id="GO:0016740">
    <property type="term" value="F:transferase activity"/>
    <property type="evidence" value="ECO:0007669"/>
    <property type="project" value="UniProtKB-KW"/>
</dbReference>
<dbReference type="Proteomes" id="UP000274762">
    <property type="component" value="Unassembled WGS sequence"/>
</dbReference>
<dbReference type="PROSITE" id="PS51273">
    <property type="entry name" value="GATASE_TYPE_1"/>
    <property type="match status" value="1"/>
</dbReference>
<dbReference type="InterPro" id="IPR044668">
    <property type="entry name" value="PuuD-like"/>
</dbReference>
<dbReference type="PANTHER" id="PTHR43235">
    <property type="entry name" value="GLUTAMINE AMIDOTRANSFERASE PB2B2.05-RELATED"/>
    <property type="match status" value="1"/>
</dbReference>
<dbReference type="EMBL" id="RBKV01000001">
    <property type="protein sequence ID" value="RKR97469.1"/>
    <property type="molecule type" value="Genomic_DNA"/>
</dbReference>
<evidence type="ECO:0000313" key="2">
    <source>
        <dbReference type="Proteomes" id="UP000274762"/>
    </source>
</evidence>
<dbReference type="SUPFAM" id="SSF52317">
    <property type="entry name" value="Class I glutamine amidotransferase-like"/>
    <property type="match status" value="1"/>
</dbReference>
<dbReference type="GO" id="GO:0006598">
    <property type="term" value="P:polyamine catabolic process"/>
    <property type="evidence" value="ECO:0007669"/>
    <property type="project" value="TreeGrafter"/>
</dbReference>
<dbReference type="Pfam" id="PF07722">
    <property type="entry name" value="Peptidase_C26"/>
    <property type="match status" value="1"/>
</dbReference>
<dbReference type="Gene3D" id="3.40.50.880">
    <property type="match status" value="1"/>
</dbReference>
<dbReference type="CDD" id="cd01745">
    <property type="entry name" value="GATase1_2"/>
    <property type="match status" value="1"/>
</dbReference>
<proteinExistence type="predicted"/>
<dbReference type="RefSeq" id="WP_062794934.1">
    <property type="nucleotide sequence ID" value="NZ_CBCRXS010000007.1"/>
</dbReference>
<dbReference type="AlphaFoldDB" id="A0A495KAF7"/>
<dbReference type="PANTHER" id="PTHR43235:SF1">
    <property type="entry name" value="GLUTAMINE AMIDOTRANSFERASE PB2B2.05-RELATED"/>
    <property type="match status" value="1"/>
</dbReference>
<protein>
    <submittedName>
        <fullName evidence="1">Putative glutamine amidotransferase</fullName>
    </submittedName>
</protein>